<gene>
    <name evidence="3" type="ORF">FGADI_6722</name>
</gene>
<dbReference type="GO" id="GO:0005737">
    <property type="term" value="C:cytoplasm"/>
    <property type="evidence" value="ECO:0007669"/>
    <property type="project" value="TreeGrafter"/>
</dbReference>
<sequence>MAQPSSQASRWAILIGVKGVYDPNSLNLLTLGAIADVVAIEKYLSACSSPPRIFTLTSLSGYTDGSATEDRVRLEPTYKNLENCLRIVINEGHEGDHVYIHYSGHGTQQKVTDSGKAKKALGLVVSQPTDTHPKVFPGTTMRGAINCMVRKGMLVTAVLDCCFSGDVLRQSPIRSASRYLPYDSSMDESFNMENPFVGESLRGAGLATGESLLDPDGYSILTACGIDEEAGEVIVDGNHRGALSYFLLDSLNMLQRMRVQISHHTLHQHLRANFSARYQVQTPRIYGKTGLSFFNEVTTKETSQSAYSNDKRELILDAGEIHGVHVDDEYALKDWYHATAAANRVSQKAIVTSVNDFNSILKMIDDQYEFNDNAIWEATMITTLSPHRTRMTVDKRVPNAIDILNLSKDMPFLDLVSQDEDVHSSNRLQTSSIFYVKLSGEDTYSITDSTSNNVANFPGITASDKHAVQILLKRLSHIVTYRFYQRIENLNPDKDFCQSFSLELLGPSPSADGMYRIDQKDGFRFKFLNLSKHSRYLAILAFDSFWEISSCFAAKGDSYCLEVPPVSSEDSGELEIPMALSVVQELTDQGFDHADDILKVFVTSEQTFFHDPVLPRMGSDDFRSHGDSVELVKQRMWRDPELRGGREGNWITQTFHIRTFISTD</sequence>
<accession>A0A8H4WVN1</accession>
<evidence type="ECO:0000313" key="4">
    <source>
        <dbReference type="Proteomes" id="UP000604273"/>
    </source>
</evidence>
<feature type="domain" description="Peptidase C14 caspase" evidence="2">
    <location>
        <begin position="10"/>
        <end position="274"/>
    </location>
</feature>
<comment type="caution">
    <text evidence="3">The sequence shown here is derived from an EMBL/GenBank/DDBJ whole genome shotgun (WGS) entry which is preliminary data.</text>
</comment>
<dbReference type="Proteomes" id="UP000604273">
    <property type="component" value="Unassembled WGS sequence"/>
</dbReference>
<dbReference type="GO" id="GO:0006508">
    <property type="term" value="P:proteolysis"/>
    <property type="evidence" value="ECO:0007669"/>
    <property type="project" value="InterPro"/>
</dbReference>
<dbReference type="InterPro" id="IPR050452">
    <property type="entry name" value="Metacaspase"/>
</dbReference>
<dbReference type="AlphaFoldDB" id="A0A8H4WVN1"/>
<reference evidence="3" key="2">
    <citation type="submission" date="2020-05" db="EMBL/GenBank/DDBJ databases">
        <authorList>
            <person name="Kim H.-S."/>
            <person name="Proctor R.H."/>
            <person name="Brown D.W."/>
        </authorList>
    </citation>
    <scope>NUCLEOTIDE SEQUENCE</scope>
    <source>
        <strain evidence="3">NRRL 45417</strain>
    </source>
</reference>
<organism evidence="3 4">
    <name type="scientific">Fusarium gaditjirri</name>
    <dbReference type="NCBI Taxonomy" id="282569"/>
    <lineage>
        <taxon>Eukaryota</taxon>
        <taxon>Fungi</taxon>
        <taxon>Dikarya</taxon>
        <taxon>Ascomycota</taxon>
        <taxon>Pezizomycotina</taxon>
        <taxon>Sordariomycetes</taxon>
        <taxon>Hypocreomycetidae</taxon>
        <taxon>Hypocreales</taxon>
        <taxon>Nectriaceae</taxon>
        <taxon>Fusarium</taxon>
        <taxon>Fusarium nisikadoi species complex</taxon>
    </lineage>
</organism>
<reference evidence="3" key="1">
    <citation type="journal article" date="2020" name="BMC Genomics">
        <title>Correction to: Identification and distribution of gene clusters required for synthesis of sphingolipid metabolism inhibitors in diverse species of the filamentous fungus Fusarium.</title>
        <authorList>
            <person name="Kim H.S."/>
            <person name="Lohmar J.M."/>
            <person name="Busman M."/>
            <person name="Brown D.W."/>
            <person name="Naumann T.A."/>
            <person name="Divon H.H."/>
            <person name="Lysoe E."/>
            <person name="Uhlig S."/>
            <person name="Proctor R.H."/>
        </authorList>
    </citation>
    <scope>NUCLEOTIDE SEQUENCE</scope>
    <source>
        <strain evidence="3">NRRL 45417</strain>
    </source>
</reference>
<dbReference type="InterPro" id="IPR011600">
    <property type="entry name" value="Pept_C14_caspase"/>
</dbReference>
<dbReference type="PANTHER" id="PTHR48104:SF30">
    <property type="entry name" value="METACASPASE-1"/>
    <property type="match status" value="1"/>
</dbReference>
<proteinExistence type="inferred from homology"/>
<evidence type="ECO:0000259" key="2">
    <source>
        <dbReference type="Pfam" id="PF00656"/>
    </source>
</evidence>
<evidence type="ECO:0000313" key="3">
    <source>
        <dbReference type="EMBL" id="KAF4952488.1"/>
    </source>
</evidence>
<dbReference type="PANTHER" id="PTHR48104">
    <property type="entry name" value="METACASPASE-4"/>
    <property type="match status" value="1"/>
</dbReference>
<dbReference type="Pfam" id="PF00656">
    <property type="entry name" value="Peptidase_C14"/>
    <property type="match status" value="1"/>
</dbReference>
<dbReference type="Gene3D" id="3.40.50.1460">
    <property type="match status" value="1"/>
</dbReference>
<name>A0A8H4WVN1_9HYPO</name>
<dbReference type="OrthoDB" id="3223806at2759"/>
<keyword evidence="4" id="KW-1185">Reference proteome</keyword>
<dbReference type="EMBL" id="JABFAI010000155">
    <property type="protein sequence ID" value="KAF4952488.1"/>
    <property type="molecule type" value="Genomic_DNA"/>
</dbReference>
<dbReference type="GO" id="GO:0004197">
    <property type="term" value="F:cysteine-type endopeptidase activity"/>
    <property type="evidence" value="ECO:0007669"/>
    <property type="project" value="InterPro"/>
</dbReference>
<protein>
    <recommendedName>
        <fullName evidence="2">Peptidase C14 caspase domain-containing protein</fullName>
    </recommendedName>
</protein>
<evidence type="ECO:0000256" key="1">
    <source>
        <dbReference type="ARBA" id="ARBA00009005"/>
    </source>
</evidence>
<comment type="similarity">
    <text evidence="1">Belongs to the peptidase C14B family.</text>
</comment>